<reference evidence="1 2" key="1">
    <citation type="journal article" date="2015" name="Genome Biol. Evol.">
        <title>Comparative Genomics of a Bacterivorous Green Alga Reveals Evolutionary Causalities and Consequences of Phago-Mixotrophic Mode of Nutrition.</title>
        <authorList>
            <person name="Burns J.A."/>
            <person name="Paasch A."/>
            <person name="Narechania A."/>
            <person name="Kim E."/>
        </authorList>
    </citation>
    <scope>NUCLEOTIDE SEQUENCE [LARGE SCALE GENOMIC DNA]</scope>
    <source>
        <strain evidence="1 2">PLY_AMNH</strain>
    </source>
</reference>
<gene>
    <name evidence="1" type="ORF">CYMTET_39161</name>
</gene>
<name>A0AAE0CAK5_9CHLO</name>
<proteinExistence type="predicted"/>
<accession>A0AAE0CAK5</accession>
<evidence type="ECO:0000313" key="2">
    <source>
        <dbReference type="Proteomes" id="UP001190700"/>
    </source>
</evidence>
<dbReference type="Proteomes" id="UP001190700">
    <property type="component" value="Unassembled WGS sequence"/>
</dbReference>
<keyword evidence="2" id="KW-1185">Reference proteome</keyword>
<organism evidence="1 2">
    <name type="scientific">Cymbomonas tetramitiformis</name>
    <dbReference type="NCBI Taxonomy" id="36881"/>
    <lineage>
        <taxon>Eukaryota</taxon>
        <taxon>Viridiplantae</taxon>
        <taxon>Chlorophyta</taxon>
        <taxon>Pyramimonadophyceae</taxon>
        <taxon>Pyramimonadales</taxon>
        <taxon>Pyramimonadaceae</taxon>
        <taxon>Cymbomonas</taxon>
    </lineage>
</organism>
<dbReference type="EMBL" id="LGRX02026014">
    <property type="protein sequence ID" value="KAK3251491.1"/>
    <property type="molecule type" value="Genomic_DNA"/>
</dbReference>
<dbReference type="AlphaFoldDB" id="A0AAE0CAK5"/>
<protein>
    <submittedName>
        <fullName evidence="1">Uncharacterized protein</fullName>
    </submittedName>
</protein>
<comment type="caution">
    <text evidence="1">The sequence shown here is derived from an EMBL/GenBank/DDBJ whole genome shotgun (WGS) entry which is preliminary data.</text>
</comment>
<sequence>MEQSTLAEICECGQLNKKGKLIECKQDPSTMDHEGKRCTRIKRGKGELRCAKCSGQSKKPARGKEKYLDDFDRTRAIGFANNFVVSLPEDTRQHLERRSSLMWREALNKVPDWDKLPRGMVLENLRNSYTVENQAFLINDNLVAEKSGKVLSSLRGWQPWHLDQPLNQPLTEPAQHLAIVAYLGPWVSNADGTPRIVFSANLALKDVASYDPDVQLNPVNSPIHWGFLDFAAKEFVKYFLAGTDLAPTVDDENVKVLNTLGADVMKCLDKVTNKRRREAEGSRKRGRR</sequence>
<evidence type="ECO:0000313" key="1">
    <source>
        <dbReference type="EMBL" id="KAK3251491.1"/>
    </source>
</evidence>